<keyword evidence="1" id="KW-0812">Transmembrane</keyword>
<gene>
    <name evidence="2" type="ORF">CXK92_00935</name>
</gene>
<dbReference type="AlphaFoldDB" id="A0A2N8S7Z2"/>
<evidence type="ECO:0000313" key="2">
    <source>
        <dbReference type="EMBL" id="PNF82744.1"/>
    </source>
</evidence>
<dbReference type="NCBIfam" id="TIGR02532">
    <property type="entry name" value="IV_pilin_GFxxxE"/>
    <property type="match status" value="1"/>
</dbReference>
<evidence type="ECO:0000313" key="3">
    <source>
        <dbReference type="Proteomes" id="UP000235925"/>
    </source>
</evidence>
<dbReference type="InterPro" id="IPR012902">
    <property type="entry name" value="N_methyl_site"/>
</dbReference>
<dbReference type="Gene3D" id="3.30.700.10">
    <property type="entry name" value="Glycoprotein, Type 4 Pilin"/>
    <property type="match status" value="1"/>
</dbReference>
<organism evidence="2 3">
    <name type="scientific">Stutzerimonas stutzeri</name>
    <name type="common">Pseudomonas stutzeri</name>
    <dbReference type="NCBI Taxonomy" id="316"/>
    <lineage>
        <taxon>Bacteria</taxon>
        <taxon>Pseudomonadati</taxon>
        <taxon>Pseudomonadota</taxon>
        <taxon>Gammaproteobacteria</taxon>
        <taxon>Pseudomonadales</taxon>
        <taxon>Pseudomonadaceae</taxon>
        <taxon>Stutzerimonas</taxon>
    </lineage>
</organism>
<evidence type="ECO:0000256" key="1">
    <source>
        <dbReference type="SAM" id="Phobius"/>
    </source>
</evidence>
<proteinExistence type="predicted"/>
<dbReference type="SUPFAM" id="SSF54523">
    <property type="entry name" value="Pili subunits"/>
    <property type="match status" value="1"/>
</dbReference>
<keyword evidence="1" id="KW-1133">Transmembrane helix</keyword>
<comment type="caution">
    <text evidence="2">The sequence shown here is derived from an EMBL/GenBank/DDBJ whole genome shotgun (WGS) entry which is preliminary data.</text>
</comment>
<accession>A0A2N8S7Z2</accession>
<dbReference type="OrthoDB" id="5786415at2"/>
<dbReference type="RefSeq" id="WP_102823858.1">
    <property type="nucleotide sequence ID" value="NZ_CP139348.1"/>
</dbReference>
<dbReference type="InterPro" id="IPR045584">
    <property type="entry name" value="Pilin-like"/>
</dbReference>
<name>A0A2N8S7Z2_STUST</name>
<dbReference type="EMBL" id="POUN01000001">
    <property type="protein sequence ID" value="PNF82744.1"/>
    <property type="molecule type" value="Genomic_DNA"/>
</dbReference>
<feature type="transmembrane region" description="Helical" evidence="1">
    <location>
        <begin position="6"/>
        <end position="27"/>
    </location>
</feature>
<protein>
    <submittedName>
        <fullName evidence="2">Prepilin-type cleavage/methylation domain-containing protein</fullName>
    </submittedName>
</protein>
<sequence>MRIPQGGFTVVELILVLMIVGVLAAVVGPRFFDRQVFDERLYFEQSLTAVRYAQKLALSSGCSIRARVDNGGYSLSYASACGAVPAGALVSNPSGVSYAAGLPSGVSVQQALDVTFNSRGCVAAGSACGSGSQIGRVGGFSLAIHADTGFVEAHP</sequence>
<reference evidence="2 3" key="1">
    <citation type="submission" date="2018-01" db="EMBL/GenBank/DDBJ databases">
        <title>Denitrification phenotypes of diverse strains of Pseudomonas stutzeri.</title>
        <authorList>
            <person name="Milligan D.A."/>
            <person name="Bergaust L."/>
            <person name="Bakken L.R."/>
            <person name="Frostegard A."/>
        </authorList>
    </citation>
    <scope>NUCLEOTIDE SEQUENCE [LARGE SCALE GENOMIC DNA]</scope>
    <source>
        <strain evidence="2 3">KC</strain>
    </source>
</reference>
<dbReference type="Proteomes" id="UP000235925">
    <property type="component" value="Unassembled WGS sequence"/>
</dbReference>
<keyword evidence="1" id="KW-0472">Membrane</keyword>